<feature type="domain" description="HTH crp-type" evidence="5">
    <location>
        <begin position="149"/>
        <end position="220"/>
    </location>
</feature>
<proteinExistence type="predicted"/>
<keyword evidence="7" id="KW-1185">Reference proteome</keyword>
<dbReference type="Gene3D" id="2.60.120.10">
    <property type="entry name" value="Jelly Rolls"/>
    <property type="match status" value="1"/>
</dbReference>
<comment type="caution">
    <text evidence="6">The sequence shown here is derived from an EMBL/GenBank/DDBJ whole genome shotgun (WGS) entry which is preliminary data.</text>
</comment>
<dbReference type="Gene3D" id="1.10.10.10">
    <property type="entry name" value="Winged helix-like DNA-binding domain superfamily/Winged helix DNA-binding domain"/>
    <property type="match status" value="1"/>
</dbReference>
<feature type="domain" description="Cyclic nucleotide-binding" evidence="4">
    <location>
        <begin position="32"/>
        <end position="112"/>
    </location>
</feature>
<evidence type="ECO:0000313" key="7">
    <source>
        <dbReference type="Proteomes" id="UP000462014"/>
    </source>
</evidence>
<dbReference type="CDD" id="cd00038">
    <property type="entry name" value="CAP_ED"/>
    <property type="match status" value="1"/>
</dbReference>
<dbReference type="GO" id="GO:0003700">
    <property type="term" value="F:DNA-binding transcription factor activity"/>
    <property type="evidence" value="ECO:0007669"/>
    <property type="project" value="TreeGrafter"/>
</dbReference>
<dbReference type="PROSITE" id="PS50042">
    <property type="entry name" value="CNMP_BINDING_3"/>
    <property type="match status" value="1"/>
</dbReference>
<dbReference type="CDD" id="cd00092">
    <property type="entry name" value="HTH_CRP"/>
    <property type="match status" value="1"/>
</dbReference>
<name>A0A7K1SWA3_9SPHI</name>
<dbReference type="InterPro" id="IPR036390">
    <property type="entry name" value="WH_DNA-bd_sf"/>
</dbReference>
<protein>
    <submittedName>
        <fullName evidence="6">Cyclic nucleotide-binding domain-containing protein</fullName>
    </submittedName>
</protein>
<keyword evidence="2" id="KW-0238">DNA-binding</keyword>
<dbReference type="InterPro" id="IPR000595">
    <property type="entry name" value="cNMP-bd_dom"/>
</dbReference>
<dbReference type="SUPFAM" id="SSF46785">
    <property type="entry name" value="Winged helix' DNA-binding domain"/>
    <property type="match status" value="1"/>
</dbReference>
<evidence type="ECO:0000259" key="5">
    <source>
        <dbReference type="PROSITE" id="PS51063"/>
    </source>
</evidence>
<dbReference type="RefSeq" id="WP_157566045.1">
    <property type="nucleotide sequence ID" value="NZ_WPIK01000006.1"/>
</dbReference>
<evidence type="ECO:0000256" key="3">
    <source>
        <dbReference type="ARBA" id="ARBA00023163"/>
    </source>
</evidence>
<evidence type="ECO:0000259" key="4">
    <source>
        <dbReference type="PROSITE" id="PS50042"/>
    </source>
</evidence>
<dbReference type="InterPro" id="IPR050397">
    <property type="entry name" value="Env_Response_Regulators"/>
</dbReference>
<dbReference type="InterPro" id="IPR014710">
    <property type="entry name" value="RmlC-like_jellyroll"/>
</dbReference>
<dbReference type="PANTHER" id="PTHR24567:SF74">
    <property type="entry name" value="HTH-TYPE TRANSCRIPTIONAL REGULATOR ARCR"/>
    <property type="match status" value="1"/>
</dbReference>
<keyword evidence="3" id="KW-0804">Transcription</keyword>
<dbReference type="AlphaFoldDB" id="A0A7K1SWA3"/>
<dbReference type="Pfam" id="PF13545">
    <property type="entry name" value="HTH_Crp_2"/>
    <property type="match status" value="1"/>
</dbReference>
<dbReference type="SUPFAM" id="SSF51206">
    <property type="entry name" value="cAMP-binding domain-like"/>
    <property type="match status" value="1"/>
</dbReference>
<dbReference type="PANTHER" id="PTHR24567">
    <property type="entry name" value="CRP FAMILY TRANSCRIPTIONAL REGULATORY PROTEIN"/>
    <property type="match status" value="1"/>
</dbReference>
<gene>
    <name evidence="6" type="ORF">GO621_08600</name>
</gene>
<dbReference type="Pfam" id="PF00027">
    <property type="entry name" value="cNMP_binding"/>
    <property type="match status" value="1"/>
</dbReference>
<dbReference type="PROSITE" id="PS51063">
    <property type="entry name" value="HTH_CRP_2"/>
    <property type="match status" value="1"/>
</dbReference>
<dbReference type="InterPro" id="IPR018490">
    <property type="entry name" value="cNMP-bd_dom_sf"/>
</dbReference>
<dbReference type="Proteomes" id="UP000462014">
    <property type="component" value="Unassembled WGS sequence"/>
</dbReference>
<evidence type="ECO:0000256" key="2">
    <source>
        <dbReference type="ARBA" id="ARBA00023125"/>
    </source>
</evidence>
<dbReference type="EMBL" id="WPIK01000006">
    <property type="protein sequence ID" value="MVN21596.1"/>
    <property type="molecule type" value="Genomic_DNA"/>
</dbReference>
<dbReference type="SMART" id="SM00419">
    <property type="entry name" value="HTH_CRP"/>
    <property type="match status" value="1"/>
</dbReference>
<dbReference type="InterPro" id="IPR012318">
    <property type="entry name" value="HTH_CRP"/>
</dbReference>
<dbReference type="GO" id="GO:0003677">
    <property type="term" value="F:DNA binding"/>
    <property type="evidence" value="ECO:0007669"/>
    <property type="project" value="UniProtKB-KW"/>
</dbReference>
<organism evidence="6 7">
    <name type="scientific">Mucilaginibacter arboris</name>
    <dbReference type="NCBI Taxonomy" id="2682090"/>
    <lineage>
        <taxon>Bacteria</taxon>
        <taxon>Pseudomonadati</taxon>
        <taxon>Bacteroidota</taxon>
        <taxon>Sphingobacteriia</taxon>
        <taxon>Sphingobacteriales</taxon>
        <taxon>Sphingobacteriaceae</taxon>
        <taxon>Mucilaginibacter</taxon>
    </lineage>
</organism>
<dbReference type="InterPro" id="IPR036388">
    <property type="entry name" value="WH-like_DNA-bd_sf"/>
</dbReference>
<dbReference type="GO" id="GO:0005829">
    <property type="term" value="C:cytosol"/>
    <property type="evidence" value="ECO:0007669"/>
    <property type="project" value="TreeGrafter"/>
</dbReference>
<keyword evidence="1" id="KW-0805">Transcription regulation</keyword>
<accession>A0A7K1SWA3</accession>
<sequence>MKTSKIACDLKSCFLCKLCLKEWIPAVASARKNFVVKKGDVIFNEGDPVSGVYFVYSGNVKVHKKWGEDKELIIRFVKNGSILGHRGLGGNLEYPITATALEAGIVCFFDLDFFTSTLKVNHDLTYNLLLFYADELQVSERKMRNLAHMPVKGRTGQALINLSTQFGFNADGYIDIELSRQDLASYIGATYETLFRVINELILDGTIAISGKQIKILNDQKVFQLIQDTSV</sequence>
<reference evidence="6 7" key="1">
    <citation type="submission" date="2019-12" db="EMBL/GenBank/DDBJ databases">
        <title>Mucilaginibacter sp. HMF7410 genome sequencing and assembly.</title>
        <authorList>
            <person name="Kang H."/>
            <person name="Cha I."/>
            <person name="Kim H."/>
            <person name="Joh K."/>
        </authorList>
    </citation>
    <scope>NUCLEOTIDE SEQUENCE [LARGE SCALE GENOMIC DNA]</scope>
    <source>
        <strain evidence="6 7">HMF7410</strain>
    </source>
</reference>
<dbReference type="SMART" id="SM00100">
    <property type="entry name" value="cNMP"/>
    <property type="match status" value="1"/>
</dbReference>
<evidence type="ECO:0000313" key="6">
    <source>
        <dbReference type="EMBL" id="MVN21596.1"/>
    </source>
</evidence>
<evidence type="ECO:0000256" key="1">
    <source>
        <dbReference type="ARBA" id="ARBA00023015"/>
    </source>
</evidence>
<dbReference type="PRINTS" id="PR00034">
    <property type="entry name" value="HTHCRP"/>
</dbReference>